<protein>
    <submittedName>
        <fullName evidence="2">Uncharacterized protein</fullName>
    </submittedName>
</protein>
<dbReference type="EMBL" id="JAVRRA010000097">
    <property type="protein sequence ID" value="KAK5293315.1"/>
    <property type="molecule type" value="Genomic_DNA"/>
</dbReference>
<dbReference type="Proteomes" id="UP001357485">
    <property type="component" value="Unassembled WGS sequence"/>
</dbReference>
<name>A0ABR0M807_9PEZI</name>
<feature type="region of interest" description="Disordered" evidence="1">
    <location>
        <begin position="223"/>
        <end position="260"/>
    </location>
</feature>
<reference evidence="2 3" key="1">
    <citation type="submission" date="2023-08" db="EMBL/GenBank/DDBJ databases">
        <title>Black Yeasts Isolated from many extreme environments.</title>
        <authorList>
            <person name="Coleine C."/>
            <person name="Stajich J.E."/>
            <person name="Selbmann L."/>
        </authorList>
    </citation>
    <scope>NUCLEOTIDE SEQUENCE [LARGE SCALE GENOMIC DNA]</scope>
    <source>
        <strain evidence="2 3">CCFEE 536</strain>
    </source>
</reference>
<proteinExistence type="predicted"/>
<accession>A0ABR0M807</accession>
<feature type="non-terminal residue" evidence="2">
    <location>
        <position position="1"/>
    </location>
</feature>
<comment type="caution">
    <text evidence="2">The sequence shown here is derived from an EMBL/GenBank/DDBJ whole genome shotgun (WGS) entry which is preliminary data.</text>
</comment>
<organism evidence="2 3">
    <name type="scientific">Cryomyces antarcticus</name>
    <dbReference type="NCBI Taxonomy" id="329879"/>
    <lineage>
        <taxon>Eukaryota</taxon>
        <taxon>Fungi</taxon>
        <taxon>Dikarya</taxon>
        <taxon>Ascomycota</taxon>
        <taxon>Pezizomycotina</taxon>
        <taxon>Dothideomycetes</taxon>
        <taxon>Dothideomycetes incertae sedis</taxon>
        <taxon>Cryomyces</taxon>
    </lineage>
</organism>
<evidence type="ECO:0000313" key="3">
    <source>
        <dbReference type="Proteomes" id="UP001357485"/>
    </source>
</evidence>
<gene>
    <name evidence="2" type="ORF">LTR16_001640</name>
</gene>
<evidence type="ECO:0000313" key="2">
    <source>
        <dbReference type="EMBL" id="KAK5293315.1"/>
    </source>
</evidence>
<keyword evidence="3" id="KW-1185">Reference proteome</keyword>
<sequence length="339" mass="37047">PVEGPWAAADTPVIELDRSQTPARHLSHHSIFTAEVESKAMRDSWWDESQTARRVEKNEGQTLTSELQTWIARLSSHQPPVLTSSGISVVEAAVSQPMGQTNDLLASDVVEIEGLVPEISTPQQADTTGSSEDDIWLHLAREDQQFATDGLESDDVISVVSGALPQDPDSEAFPHYDEVLAQEWERSTPYFENQSICQFSSPLAVPTQTFSVAVQDFARSEPHYRHPTTASKARCLPSVSSGTAHKVSGAPSSGRSPVLMPSSAEMKPVLAVETRGRRCRAVGEQMIVDNKTLQILSAPVSTLPPNASAYLNRPLPPIPCQRSKSDRYPRTADSCRLRV</sequence>
<evidence type="ECO:0000256" key="1">
    <source>
        <dbReference type="SAM" id="MobiDB-lite"/>
    </source>
</evidence>